<gene>
    <name evidence="1" type="ORF">METZ01_LOCUS181181</name>
</gene>
<dbReference type="Gene3D" id="3.40.50.720">
    <property type="entry name" value="NAD(P)-binding Rossmann-like Domain"/>
    <property type="match status" value="1"/>
</dbReference>
<dbReference type="Pfam" id="PF00106">
    <property type="entry name" value="adh_short"/>
    <property type="match status" value="1"/>
</dbReference>
<proteinExistence type="predicted"/>
<dbReference type="PANTHER" id="PTHR45458:SF1">
    <property type="entry name" value="SHORT CHAIN DEHYDROGENASE"/>
    <property type="match status" value="1"/>
</dbReference>
<dbReference type="InterPro" id="IPR002347">
    <property type="entry name" value="SDR_fam"/>
</dbReference>
<accession>A0A382CST5</accession>
<dbReference type="GO" id="GO:0016616">
    <property type="term" value="F:oxidoreductase activity, acting on the CH-OH group of donors, NAD or NADP as acceptor"/>
    <property type="evidence" value="ECO:0007669"/>
    <property type="project" value="TreeGrafter"/>
</dbReference>
<reference evidence="1" key="1">
    <citation type="submission" date="2018-05" db="EMBL/GenBank/DDBJ databases">
        <authorList>
            <person name="Lanie J.A."/>
            <person name="Ng W.-L."/>
            <person name="Kazmierczak K.M."/>
            <person name="Andrzejewski T.M."/>
            <person name="Davidsen T.M."/>
            <person name="Wayne K.J."/>
            <person name="Tettelin H."/>
            <person name="Glass J.I."/>
            <person name="Rusch D."/>
            <person name="Podicherti R."/>
            <person name="Tsui H.-C.T."/>
            <person name="Winkler M.E."/>
        </authorList>
    </citation>
    <scope>NUCLEOTIDE SEQUENCE</scope>
</reference>
<dbReference type="EMBL" id="UINC01035626">
    <property type="protein sequence ID" value="SVB28327.1"/>
    <property type="molecule type" value="Genomic_DNA"/>
</dbReference>
<dbReference type="InterPro" id="IPR052184">
    <property type="entry name" value="SDR_enzymes"/>
</dbReference>
<dbReference type="CDD" id="cd05325">
    <property type="entry name" value="carb_red_sniffer_like_SDR_c"/>
    <property type="match status" value="1"/>
</dbReference>
<dbReference type="PRINTS" id="PR00081">
    <property type="entry name" value="GDHRDH"/>
</dbReference>
<dbReference type="AlphaFoldDB" id="A0A382CST5"/>
<evidence type="ECO:0008006" key="2">
    <source>
        <dbReference type="Google" id="ProtNLM"/>
    </source>
</evidence>
<organism evidence="1">
    <name type="scientific">marine metagenome</name>
    <dbReference type="NCBI Taxonomy" id="408172"/>
    <lineage>
        <taxon>unclassified sequences</taxon>
        <taxon>metagenomes</taxon>
        <taxon>ecological metagenomes</taxon>
    </lineage>
</organism>
<dbReference type="SUPFAM" id="SSF51735">
    <property type="entry name" value="NAD(P)-binding Rossmann-fold domains"/>
    <property type="match status" value="1"/>
</dbReference>
<dbReference type="InterPro" id="IPR036291">
    <property type="entry name" value="NAD(P)-bd_dom_sf"/>
</dbReference>
<protein>
    <recommendedName>
        <fullName evidence="2">Short-chain dehydrogenase</fullName>
    </recommendedName>
</protein>
<name>A0A382CST5_9ZZZZ</name>
<evidence type="ECO:0000313" key="1">
    <source>
        <dbReference type="EMBL" id="SVB28327.1"/>
    </source>
</evidence>
<sequence length="285" mass="30739">MIRSGPMKKSPIAQTICLICFSFLITAFSTVEAEQHHTKAYDQTHPTVFITGSNRGIGLALAKNYAIKGWNVIATCRSPERADDLMELIGNYPNISIEKLDVTDLDQIESLAKKYKGIAIDVLINNAGILGDVEAQTFGSLDQITFETVMAVNAYGPLKVAEAFSDNVALSKQKKIVSMTSGLGSMQITGNSDRFYFYRMSKAALNMGVIAMNVSLKSKGVMSALIAPGMVDTQLLGASGYAGPGVITTDESAIGLIEVIEEISPQSIRKNRGKATNYNKGIIPW</sequence>
<dbReference type="PANTHER" id="PTHR45458">
    <property type="entry name" value="SHORT-CHAIN DEHYDROGENASE/REDUCTASE SDR"/>
    <property type="match status" value="1"/>
</dbReference>